<sequence>MSVSHAEDIEISLCDGNSEDERRRRKIGSLRRKAIHALKKRGRRRVDFRFPPAAISIEDVRDAEEERAVASFRDRLAAHGFLPDKHDDYHMMLRFLKARKFEADKAMQMWSEMLKWRKEFGTDTILEDFDFAELDDVLRYYPQGYHGVDREGRPVYIERLGKVDPNKLMQITSVDRYIKYHVQEFERAFRERFPACTLAAKRHIDSTTTILDVQGVGFKNFSKTARELVHRMQKIDSDYYPEVLGSNYQSRLLEVMDSSELPEFLGGSCTCSDKGGCLGSNKGPWNDPYILKWQGLLSDTSNAESGSDVDDFGASFVHKVSDYGCLTPVHEEYIDLLYLFLPKVKGTDRVTYFSYDDQSHPDMAPESYHGARRATGMEHHKPMADFSQYSANRRPGIFFSYHFSQMSLNLVRALKIVCDVTVTIHSLCYVCETLIATLYSAASHLFPGDSALNVNGTAAQSGWENVVKLVVTTLVKLFYFIRLFLSTAERRLESIHRPAPPAAPAAAEEPRPRAISDEEVCACLQRLDNLESMCSHLAAKPPQIPEDKELILLSSFERIRSVEADLERTKRVLNATVVKQKALVETLESVQESSSRVKKRMFCS</sequence>
<dbReference type="GO" id="GO:0000139">
    <property type="term" value="C:Golgi membrane"/>
    <property type="evidence" value="ECO:0007669"/>
    <property type="project" value="UniProtKB-SubCell"/>
</dbReference>
<dbReference type="SMART" id="SM00516">
    <property type="entry name" value="SEC14"/>
    <property type="match status" value="1"/>
</dbReference>
<name>A0A1D6KI65_MAIZE</name>
<organism evidence="5">
    <name type="scientific">Zea mays</name>
    <name type="common">Maize</name>
    <dbReference type="NCBI Taxonomy" id="4577"/>
    <lineage>
        <taxon>Eukaryota</taxon>
        <taxon>Viridiplantae</taxon>
        <taxon>Streptophyta</taxon>
        <taxon>Embryophyta</taxon>
        <taxon>Tracheophyta</taxon>
        <taxon>Spermatophyta</taxon>
        <taxon>Magnoliopsida</taxon>
        <taxon>Liliopsida</taxon>
        <taxon>Poales</taxon>
        <taxon>Poaceae</taxon>
        <taxon>PACMAD clade</taxon>
        <taxon>Panicoideae</taxon>
        <taxon>Andropogonodae</taxon>
        <taxon>Andropogoneae</taxon>
        <taxon>Tripsacinae</taxon>
        <taxon>Zea</taxon>
    </lineage>
</organism>
<evidence type="ECO:0000313" key="5">
    <source>
        <dbReference type="EMBL" id="ONM02691.1"/>
    </source>
</evidence>
<evidence type="ECO:0000256" key="4">
    <source>
        <dbReference type="ARBA" id="ARBA00038020"/>
    </source>
</evidence>
<dbReference type="PANTHER" id="PTHR45657">
    <property type="entry name" value="CRAL-TRIO DOMAIN-CONTAINING PROTEIN YKL091C-RELATED"/>
    <property type="match status" value="1"/>
</dbReference>
<dbReference type="GO" id="GO:0005886">
    <property type="term" value="C:plasma membrane"/>
    <property type="evidence" value="ECO:0007669"/>
    <property type="project" value="UniProtKB-SubCell"/>
</dbReference>
<comment type="similarity">
    <text evidence="4">Belongs to the SFH family.</text>
</comment>
<dbReference type="Pfam" id="PF00650">
    <property type="entry name" value="CRAL_TRIO"/>
    <property type="match status" value="1"/>
</dbReference>
<dbReference type="Gene3D" id="1.10.8.20">
    <property type="entry name" value="N-terminal domain of phosphatidylinositol transfer protein sec14p"/>
    <property type="match status" value="1"/>
</dbReference>
<comment type="subcellular location">
    <subcellularLocation>
        <location evidence="1">Cell membrane</location>
        <topology evidence="1">Peripheral membrane protein</topology>
    </subcellularLocation>
    <subcellularLocation>
        <location evidence="2">Golgi apparatus membrane</location>
        <topology evidence="2">Peripheral membrane protein</topology>
    </subcellularLocation>
</comment>
<dbReference type="SUPFAM" id="SSF52087">
    <property type="entry name" value="CRAL/TRIO domain"/>
    <property type="match status" value="1"/>
</dbReference>
<dbReference type="InterPro" id="IPR036865">
    <property type="entry name" value="CRAL-TRIO_dom_sf"/>
</dbReference>
<dbReference type="Pfam" id="PF03765">
    <property type="entry name" value="CRAL_TRIO_N"/>
    <property type="match status" value="1"/>
</dbReference>
<dbReference type="EMBL" id="CM007647">
    <property type="protein sequence ID" value="ONM02691.1"/>
    <property type="molecule type" value="Genomic_DNA"/>
</dbReference>
<evidence type="ECO:0000256" key="3">
    <source>
        <dbReference type="ARBA" id="ARBA00023034"/>
    </source>
</evidence>
<dbReference type="Gene3D" id="3.40.525.10">
    <property type="entry name" value="CRAL-TRIO lipid binding domain"/>
    <property type="match status" value="2"/>
</dbReference>
<reference evidence="5" key="1">
    <citation type="submission" date="2015-12" db="EMBL/GenBank/DDBJ databases">
        <title>Update maize B73 reference genome by single molecule sequencing technologies.</title>
        <authorList>
            <consortium name="Maize Genome Sequencing Project"/>
            <person name="Ware D."/>
        </authorList>
    </citation>
    <scope>NUCLEOTIDE SEQUENCE [LARGE SCALE GENOMIC DNA]</scope>
    <source>
        <tissue evidence="5">Seedling</tissue>
    </source>
</reference>
<keyword evidence="3" id="KW-0333">Golgi apparatus</keyword>
<dbReference type="AlphaFoldDB" id="A0A1D6KI65"/>
<evidence type="ECO:0000256" key="1">
    <source>
        <dbReference type="ARBA" id="ARBA00004202"/>
    </source>
</evidence>
<dbReference type="InterPro" id="IPR001251">
    <property type="entry name" value="CRAL-TRIO_dom"/>
</dbReference>
<dbReference type="PANTHER" id="PTHR45657:SF9">
    <property type="entry name" value="OS08G0497300 PROTEIN"/>
    <property type="match status" value="1"/>
</dbReference>
<protein>
    <submittedName>
        <fullName evidence="5">Phosphatidylinositol/phosphatidylcholine transfer protein SFH13</fullName>
    </submittedName>
</protein>
<dbReference type="SUPFAM" id="SSF46938">
    <property type="entry name" value="CRAL/TRIO N-terminal domain"/>
    <property type="match status" value="1"/>
</dbReference>
<proteinExistence type="inferred from homology"/>
<dbReference type="InterPro" id="IPR011074">
    <property type="entry name" value="CRAL/TRIO_N_dom"/>
</dbReference>
<dbReference type="CDD" id="cd00170">
    <property type="entry name" value="SEC14"/>
    <property type="match status" value="1"/>
</dbReference>
<dbReference type="InterPro" id="IPR036273">
    <property type="entry name" value="CRAL/TRIO_N_dom_sf"/>
</dbReference>
<dbReference type="SMART" id="SM01100">
    <property type="entry name" value="CRAL_TRIO_N"/>
    <property type="match status" value="1"/>
</dbReference>
<dbReference type="PROSITE" id="PS50191">
    <property type="entry name" value="CRAL_TRIO"/>
    <property type="match status" value="1"/>
</dbReference>
<accession>A0A1D6KI65</accession>
<evidence type="ECO:0000256" key="2">
    <source>
        <dbReference type="ARBA" id="ARBA00004395"/>
    </source>
</evidence>
<gene>
    <name evidence="5" type="ORF">ZEAMMB73_Zm00001d031316</name>
</gene>
<dbReference type="ExpressionAtlas" id="A0A1D6KI65">
    <property type="expression patterns" value="baseline and differential"/>
</dbReference>
<dbReference type="InterPro" id="IPR051026">
    <property type="entry name" value="PI/PC_transfer"/>
</dbReference>